<keyword evidence="2" id="KW-1185">Reference proteome</keyword>
<reference evidence="1 2" key="1">
    <citation type="submission" date="2023-11" db="EMBL/GenBank/DDBJ databases">
        <title>Halocaridina rubra genome assembly.</title>
        <authorList>
            <person name="Smith C."/>
        </authorList>
    </citation>
    <scope>NUCLEOTIDE SEQUENCE [LARGE SCALE GENOMIC DNA]</scope>
    <source>
        <strain evidence="1">EP-1</strain>
        <tissue evidence="1">Whole</tissue>
    </source>
</reference>
<proteinExistence type="predicted"/>
<protein>
    <submittedName>
        <fullName evidence="1">Uncharacterized protein</fullName>
    </submittedName>
</protein>
<sequence>MPMLFSGNGVIYLFAVCTFSHEYYHAQLTEVNMQNKTRKRRISKLLQIQPLVGGPFENPLGEQINLNLVPVPSPDHGKRRCQEEHAAVKLSYTNTSSNRLGGFPL</sequence>
<dbReference type="AlphaFoldDB" id="A0AAN8ZY93"/>
<evidence type="ECO:0000313" key="1">
    <source>
        <dbReference type="EMBL" id="KAK7067809.1"/>
    </source>
</evidence>
<dbReference type="EMBL" id="JAXCGZ010017688">
    <property type="protein sequence ID" value="KAK7067809.1"/>
    <property type="molecule type" value="Genomic_DNA"/>
</dbReference>
<accession>A0AAN8ZY93</accession>
<gene>
    <name evidence="1" type="ORF">SK128_008189</name>
</gene>
<dbReference type="Proteomes" id="UP001381693">
    <property type="component" value="Unassembled WGS sequence"/>
</dbReference>
<evidence type="ECO:0000313" key="2">
    <source>
        <dbReference type="Proteomes" id="UP001381693"/>
    </source>
</evidence>
<organism evidence="1 2">
    <name type="scientific">Halocaridina rubra</name>
    <name type="common">Hawaiian red shrimp</name>
    <dbReference type="NCBI Taxonomy" id="373956"/>
    <lineage>
        <taxon>Eukaryota</taxon>
        <taxon>Metazoa</taxon>
        <taxon>Ecdysozoa</taxon>
        <taxon>Arthropoda</taxon>
        <taxon>Crustacea</taxon>
        <taxon>Multicrustacea</taxon>
        <taxon>Malacostraca</taxon>
        <taxon>Eumalacostraca</taxon>
        <taxon>Eucarida</taxon>
        <taxon>Decapoda</taxon>
        <taxon>Pleocyemata</taxon>
        <taxon>Caridea</taxon>
        <taxon>Atyoidea</taxon>
        <taxon>Atyidae</taxon>
        <taxon>Halocaridina</taxon>
    </lineage>
</organism>
<comment type="caution">
    <text evidence="1">The sequence shown here is derived from an EMBL/GenBank/DDBJ whole genome shotgun (WGS) entry which is preliminary data.</text>
</comment>
<name>A0AAN8ZY93_HALRR</name>